<evidence type="ECO:0000313" key="3">
    <source>
        <dbReference type="Proteomes" id="UP000007799"/>
    </source>
</evidence>
<organism evidence="3">
    <name type="scientific">Salpingoeca rosetta (strain ATCC 50818 / BSB-021)</name>
    <dbReference type="NCBI Taxonomy" id="946362"/>
    <lineage>
        <taxon>Eukaryota</taxon>
        <taxon>Choanoflagellata</taxon>
        <taxon>Craspedida</taxon>
        <taxon>Salpingoecidae</taxon>
        <taxon>Salpingoeca</taxon>
    </lineage>
</organism>
<gene>
    <name evidence="2" type="ORF">PTSG_05607</name>
</gene>
<dbReference type="InParanoid" id="F2UBP5"/>
<keyword evidence="3" id="KW-1185">Reference proteome</keyword>
<feature type="compositionally biased region" description="Low complexity" evidence="1">
    <location>
        <begin position="308"/>
        <end position="317"/>
    </location>
</feature>
<sequence length="431" mass="47297">MTLLSLRHPTHLPDALLERAKQVLETPGLISPGQLRHLFLHLEALPHYQLMLKIVSKQMKLGTDIHARVWQSILKSMANHARVEDLEQVLQVTTSIGVWGADASPPPGALIARVHAYFNTGDLHKALDVLQEHVHRDQLFESHANFTQLLRGRVHQDDLAGIRAVVDAYPQHVSLMCLAALARVALDRRNETLAARLLMLRDSDIHPVSVRGGLVFPINNLCRLTLSSLIGRGSKNIAVPFFRWMVENNVRVSTSLVRSLLAMVADFGDVPRACHVVASHLHSDRRMPAEFVDLLVRAYAIAKENSISDASNDSSSGGSDGDGGGGGGASQDDADEDEDEEEDDDDVEDADTREQAEQGSSTRSSSSGKRSSSNKRGKSGRGGFAAEARQVQVYLKESGDGISKRQARHIARTFNHKWAEHLNSPKQASTR</sequence>
<dbReference type="AlphaFoldDB" id="F2UBP5"/>
<feature type="compositionally biased region" description="Gly residues" evidence="1">
    <location>
        <begin position="318"/>
        <end position="329"/>
    </location>
</feature>
<name>F2UBP5_SALR5</name>
<evidence type="ECO:0000256" key="1">
    <source>
        <dbReference type="SAM" id="MobiDB-lite"/>
    </source>
</evidence>
<dbReference type="GeneID" id="16074051"/>
<dbReference type="EMBL" id="GL832967">
    <property type="protein sequence ID" value="EGD73911.1"/>
    <property type="molecule type" value="Genomic_DNA"/>
</dbReference>
<protein>
    <submittedName>
        <fullName evidence="2">Uncharacterized protein</fullName>
    </submittedName>
</protein>
<proteinExistence type="predicted"/>
<feature type="region of interest" description="Disordered" evidence="1">
    <location>
        <begin position="308"/>
        <end position="388"/>
    </location>
</feature>
<dbReference type="RefSeq" id="XP_004993474.1">
    <property type="nucleotide sequence ID" value="XM_004993417.1"/>
</dbReference>
<dbReference type="KEGG" id="sre:PTSG_05607"/>
<feature type="compositionally biased region" description="Low complexity" evidence="1">
    <location>
        <begin position="359"/>
        <end position="371"/>
    </location>
</feature>
<feature type="compositionally biased region" description="Acidic residues" evidence="1">
    <location>
        <begin position="332"/>
        <end position="349"/>
    </location>
</feature>
<accession>F2UBP5</accession>
<reference evidence="2" key="1">
    <citation type="submission" date="2009-08" db="EMBL/GenBank/DDBJ databases">
        <title>Annotation of Salpingoeca rosetta.</title>
        <authorList>
            <consortium name="The Broad Institute Genome Sequencing Platform"/>
            <person name="Russ C."/>
            <person name="Cuomo C."/>
            <person name="Burger G."/>
            <person name="Gray M.W."/>
            <person name="Holland P.W.H."/>
            <person name="King N."/>
            <person name="Lang F.B.F."/>
            <person name="Roger A.J."/>
            <person name="Ruiz-Trillo I."/>
            <person name="Young S.K."/>
            <person name="Zeng Q."/>
            <person name="Gargeya S."/>
            <person name="Alvarado L."/>
            <person name="Berlin A."/>
            <person name="Chapman S.B."/>
            <person name="Chen Z."/>
            <person name="Freedman E."/>
            <person name="Gellesch M."/>
            <person name="Goldberg J."/>
            <person name="Griggs A."/>
            <person name="Gujja S."/>
            <person name="Heilman E."/>
            <person name="Heiman D."/>
            <person name="Howarth C."/>
            <person name="Mehta T."/>
            <person name="Neiman D."/>
            <person name="Pearson M."/>
            <person name="Roberts A."/>
            <person name="Saif S."/>
            <person name="Shea T."/>
            <person name="Shenoy N."/>
            <person name="Sisk P."/>
            <person name="Stolte C."/>
            <person name="Sykes S."/>
            <person name="White J."/>
            <person name="Yandava C."/>
            <person name="Haas B."/>
            <person name="Nusbaum C."/>
            <person name="Birren B."/>
        </authorList>
    </citation>
    <scope>NUCLEOTIDE SEQUENCE [LARGE SCALE GENOMIC DNA]</scope>
    <source>
        <strain evidence="2">ATCC 50818</strain>
    </source>
</reference>
<evidence type="ECO:0000313" key="2">
    <source>
        <dbReference type="EMBL" id="EGD73911.1"/>
    </source>
</evidence>
<dbReference type="Proteomes" id="UP000007799">
    <property type="component" value="Unassembled WGS sequence"/>
</dbReference>